<dbReference type="PANTHER" id="PTHR19308">
    <property type="entry name" value="PHOSPHATIDYLCHOLINE TRANSFER PROTEIN"/>
    <property type="match status" value="1"/>
</dbReference>
<accession>A0ABR4CWZ5</accession>
<feature type="compositionally biased region" description="Basic and acidic residues" evidence="1">
    <location>
        <begin position="331"/>
        <end position="347"/>
    </location>
</feature>
<feature type="compositionally biased region" description="Low complexity" evidence="1">
    <location>
        <begin position="59"/>
        <end position="77"/>
    </location>
</feature>
<dbReference type="Pfam" id="PF11274">
    <property type="entry name" value="DUF3074"/>
    <property type="match status" value="1"/>
</dbReference>
<dbReference type="PANTHER" id="PTHR19308:SF14">
    <property type="entry name" value="START DOMAIN-CONTAINING PROTEIN"/>
    <property type="match status" value="1"/>
</dbReference>
<feature type="compositionally biased region" description="Basic and acidic residues" evidence="1">
    <location>
        <begin position="409"/>
        <end position="427"/>
    </location>
</feature>
<evidence type="ECO:0000313" key="4">
    <source>
        <dbReference type="Proteomes" id="UP001595075"/>
    </source>
</evidence>
<evidence type="ECO:0000313" key="3">
    <source>
        <dbReference type="EMBL" id="KAL2074439.1"/>
    </source>
</evidence>
<dbReference type="InterPro" id="IPR051213">
    <property type="entry name" value="START_lipid_transfer"/>
</dbReference>
<dbReference type="Gene3D" id="3.30.530.20">
    <property type="match status" value="1"/>
</dbReference>
<name>A0ABR4CWZ5_9HELO</name>
<gene>
    <name evidence="3" type="ORF">VTL71DRAFT_8217</name>
</gene>
<feature type="region of interest" description="Disordered" evidence="1">
    <location>
        <begin position="329"/>
        <end position="348"/>
    </location>
</feature>
<reference evidence="3 4" key="1">
    <citation type="journal article" date="2024" name="Commun. Biol.">
        <title>Comparative genomic analysis of thermophilic fungi reveals convergent evolutionary adaptations and gene losses.</title>
        <authorList>
            <person name="Steindorff A.S."/>
            <person name="Aguilar-Pontes M.V."/>
            <person name="Robinson A.J."/>
            <person name="Andreopoulos B."/>
            <person name="LaButti K."/>
            <person name="Kuo A."/>
            <person name="Mondo S."/>
            <person name="Riley R."/>
            <person name="Otillar R."/>
            <person name="Haridas S."/>
            <person name="Lipzen A."/>
            <person name="Grimwood J."/>
            <person name="Schmutz J."/>
            <person name="Clum A."/>
            <person name="Reid I.D."/>
            <person name="Moisan M.C."/>
            <person name="Butler G."/>
            <person name="Nguyen T.T.M."/>
            <person name="Dewar K."/>
            <person name="Conant G."/>
            <person name="Drula E."/>
            <person name="Henrissat B."/>
            <person name="Hansel C."/>
            <person name="Singer S."/>
            <person name="Hutchinson M.I."/>
            <person name="de Vries R.P."/>
            <person name="Natvig D.O."/>
            <person name="Powell A.J."/>
            <person name="Tsang A."/>
            <person name="Grigoriev I.V."/>
        </authorList>
    </citation>
    <scope>NUCLEOTIDE SEQUENCE [LARGE SCALE GENOMIC DNA]</scope>
    <source>
        <strain evidence="3 4">CBS 494.80</strain>
    </source>
</reference>
<feature type="region of interest" description="Disordered" evidence="1">
    <location>
        <begin position="48"/>
        <end position="84"/>
    </location>
</feature>
<dbReference type="Proteomes" id="UP001595075">
    <property type="component" value="Unassembled WGS sequence"/>
</dbReference>
<feature type="compositionally biased region" description="Basic and acidic residues" evidence="1">
    <location>
        <begin position="563"/>
        <end position="654"/>
    </location>
</feature>
<feature type="region of interest" description="Disordered" evidence="1">
    <location>
        <begin position="288"/>
        <end position="322"/>
    </location>
</feature>
<feature type="compositionally biased region" description="Polar residues" evidence="1">
    <location>
        <begin position="540"/>
        <end position="559"/>
    </location>
</feature>
<feature type="compositionally biased region" description="Basic and acidic residues" evidence="1">
    <location>
        <begin position="505"/>
        <end position="515"/>
    </location>
</feature>
<keyword evidence="4" id="KW-1185">Reference proteome</keyword>
<feature type="compositionally biased region" description="Low complexity" evidence="1">
    <location>
        <begin position="516"/>
        <end position="527"/>
    </location>
</feature>
<feature type="compositionally biased region" description="Polar residues" evidence="1">
    <location>
        <begin position="740"/>
        <end position="750"/>
    </location>
</feature>
<proteinExistence type="predicted"/>
<dbReference type="InterPro" id="IPR023393">
    <property type="entry name" value="START-like_dom_sf"/>
</dbReference>
<dbReference type="SUPFAM" id="SSF55961">
    <property type="entry name" value="Bet v1-like"/>
    <property type="match status" value="1"/>
</dbReference>
<dbReference type="EMBL" id="JAZHXI010000002">
    <property type="protein sequence ID" value="KAL2074439.1"/>
    <property type="molecule type" value="Genomic_DNA"/>
</dbReference>
<protein>
    <recommendedName>
        <fullName evidence="2">DUF3074 domain-containing protein</fullName>
    </recommendedName>
</protein>
<evidence type="ECO:0000259" key="2">
    <source>
        <dbReference type="Pfam" id="PF11274"/>
    </source>
</evidence>
<organism evidence="3 4">
    <name type="scientific">Oculimacula yallundae</name>
    <dbReference type="NCBI Taxonomy" id="86028"/>
    <lineage>
        <taxon>Eukaryota</taxon>
        <taxon>Fungi</taxon>
        <taxon>Dikarya</taxon>
        <taxon>Ascomycota</taxon>
        <taxon>Pezizomycotina</taxon>
        <taxon>Leotiomycetes</taxon>
        <taxon>Helotiales</taxon>
        <taxon>Ploettnerulaceae</taxon>
        <taxon>Oculimacula</taxon>
    </lineage>
</organism>
<evidence type="ECO:0000256" key="1">
    <source>
        <dbReference type="SAM" id="MobiDB-lite"/>
    </source>
</evidence>
<comment type="caution">
    <text evidence="3">The sequence shown here is derived from an EMBL/GenBank/DDBJ whole genome shotgun (WGS) entry which is preliminary data.</text>
</comment>
<dbReference type="InterPro" id="IPR024500">
    <property type="entry name" value="DUF3074"/>
</dbReference>
<feature type="region of interest" description="Disordered" evidence="1">
    <location>
        <begin position="399"/>
        <end position="427"/>
    </location>
</feature>
<feature type="region of interest" description="Disordered" evidence="1">
    <location>
        <begin position="719"/>
        <end position="750"/>
    </location>
</feature>
<sequence>MAALHDALKSLGPLDIADAPVDDLKPFLTDAFSKGQLLVDSVPISSAAGGVASPEGRSRASSTASSASEISPSQARSDPPPGDVEALQKEWKSVKLGAKENPLGMSVYKLGGKDGKGSWFARRSVHEGLGFTKWKRGLEREFPETLKVQGGPGEGNIRGIGGERRVEYLDVEGVGKVEVYLLSAQFPGPTAPRDFVTMVITSDQALSDPSGGNKDVPRHFMVVSRPCTHPDAPPRDGYIRGQYESVEFIREIPTHKAPKKSASTTNLPATRNRAASTLSRDAILRNAKQSHSGLNGGDNITEPEAVTSSNQEEPRSETRTRGKTISFDISRGSDAKGENMDVPHKDDESECNPIEWIMITRSDPGGSVPRFLIDRGTPAGIVSDASKFLDWACGKDIAELESDDESRPDEDGNGHESHQRQKHDHERDLHNYQTNGHLVGIEEATTPITETSDPHAALDEPPSDQNNTNGGLYGMVAGVAGAAGGFIAAHTPAVIAANIPHATEETKAESLRRESISSISSSSSIGSFTSALENYGESGNDASSSRTIDSSAQNKATASQERSLQKLEEKKRKLDEKLSRTREKELSKKSEDSVKEEEAIRKAEERHEREKKKQEEKYKREVEKLERRKEKEERKAEDRRKKAAEKDEKSKLLREMEELKAEVGILKKEKEILRGQVGDLQAENTSLAAKVGRLGIQGDEILKDVRAEVGRTGRLRASSLKGLTRASSYRSSSSGEKATENTVPSVQAGS</sequence>
<feature type="region of interest" description="Disordered" evidence="1">
    <location>
        <begin position="505"/>
        <end position="654"/>
    </location>
</feature>
<feature type="compositionally biased region" description="Acidic residues" evidence="1">
    <location>
        <begin position="399"/>
        <end position="408"/>
    </location>
</feature>
<feature type="domain" description="DUF3074" evidence="2">
    <location>
        <begin position="119"/>
        <end position="392"/>
    </location>
</feature>